<dbReference type="PANTHER" id="PTHR42714:SF2">
    <property type="entry name" value="TRNA MODIFICATION GTPASE GTPBP3, MITOCHONDRIAL"/>
    <property type="match status" value="1"/>
</dbReference>
<dbReference type="AlphaFoldDB" id="A0A8I1GJK6"/>
<dbReference type="SUPFAM" id="SSF52540">
    <property type="entry name" value="P-loop containing nucleoside triphosphate hydrolases"/>
    <property type="match status" value="1"/>
</dbReference>
<dbReference type="GO" id="GO:0030488">
    <property type="term" value="P:tRNA methylation"/>
    <property type="evidence" value="ECO:0007669"/>
    <property type="project" value="TreeGrafter"/>
</dbReference>
<protein>
    <submittedName>
        <fullName evidence="3">50S ribosome-binding GTPase</fullName>
    </submittedName>
</protein>
<sequence>MSGRKDNLIWLRFALVALCFVLPSLTLIPLGGLWLWEKGYALYWVAGAFAFVGLAFLFQLAMFRRLDIPLRAPREVELPEDAAADTWTPRENQAWDAVLEVADTVKVDDLTSWPAFWALGKRTIDAVARKLHPEQENPLWEFTAPEALTIIEQVAVRLKPVVADNIPLGDKLTIGQVIRIYEYRSLIDVAQKGYDIWRIIRMLNPAAAVTQELRERMSNQMYRWGREELAKRLARAYVKEVGRAAIDLYGGRLRVEPEDLQAHVTEATERDRRAASKVEAEPLRLLIGGQVNAGKSSLVNALLAEIRAGSDVLPLTNGFTAYELKREGVPQALLLDSPGLDSPDQPLQALVEEAANADLILWVASAVRPDRDLDARALEAIRAHFAERPNRRRPPMLFVLSHVDRLRPAREWSPPYDLDDASNPKAASIRGAVEAADADLGFAADDTIPACLDTGVGLYNVDAIWAAITEKMPEAQRAQLVRTLQDIDKGFDWRKLRTQAANAGRIIAKAVFSGGERRP</sequence>
<dbReference type="RefSeq" id="WP_037236774.1">
    <property type="nucleotide sequence ID" value="NZ_JAEMUK010000082.1"/>
</dbReference>
<dbReference type="GO" id="GO:0005525">
    <property type="term" value="F:GTP binding"/>
    <property type="evidence" value="ECO:0007669"/>
    <property type="project" value="InterPro"/>
</dbReference>
<dbReference type="InterPro" id="IPR006073">
    <property type="entry name" value="GTP-bd"/>
</dbReference>
<evidence type="ECO:0000259" key="2">
    <source>
        <dbReference type="Pfam" id="PF01926"/>
    </source>
</evidence>
<keyword evidence="4" id="KW-1185">Reference proteome</keyword>
<dbReference type="Proteomes" id="UP000623250">
    <property type="component" value="Unassembled WGS sequence"/>
</dbReference>
<feature type="domain" description="G" evidence="2">
    <location>
        <begin position="286"/>
        <end position="379"/>
    </location>
</feature>
<evidence type="ECO:0000313" key="3">
    <source>
        <dbReference type="EMBL" id="MBJ7544897.1"/>
    </source>
</evidence>
<dbReference type="Pfam" id="PF01926">
    <property type="entry name" value="MMR_HSR1"/>
    <property type="match status" value="1"/>
</dbReference>
<gene>
    <name evidence="3" type="ORF">JDN41_15190</name>
</gene>
<proteinExistence type="predicted"/>
<keyword evidence="1" id="KW-0812">Transmembrane</keyword>
<dbReference type="GO" id="GO:0005829">
    <property type="term" value="C:cytosol"/>
    <property type="evidence" value="ECO:0007669"/>
    <property type="project" value="TreeGrafter"/>
</dbReference>
<keyword evidence="1" id="KW-1133">Transmembrane helix</keyword>
<feature type="transmembrane region" description="Helical" evidence="1">
    <location>
        <begin position="12"/>
        <end position="36"/>
    </location>
</feature>
<dbReference type="EMBL" id="JAEMUK010000082">
    <property type="protein sequence ID" value="MBJ7544897.1"/>
    <property type="molecule type" value="Genomic_DNA"/>
</dbReference>
<dbReference type="PANTHER" id="PTHR42714">
    <property type="entry name" value="TRNA MODIFICATION GTPASE GTPBP3"/>
    <property type="match status" value="1"/>
</dbReference>
<name>A0A8I1GJK6_9HYPH</name>
<organism evidence="3 4">
    <name type="scientific">Rhodomicrobium udaipurense</name>
    <dbReference type="NCBI Taxonomy" id="1202716"/>
    <lineage>
        <taxon>Bacteria</taxon>
        <taxon>Pseudomonadati</taxon>
        <taxon>Pseudomonadota</taxon>
        <taxon>Alphaproteobacteria</taxon>
        <taxon>Hyphomicrobiales</taxon>
        <taxon>Hyphomicrobiaceae</taxon>
        <taxon>Rhodomicrobium</taxon>
    </lineage>
</organism>
<comment type="caution">
    <text evidence="3">The sequence shown here is derived from an EMBL/GenBank/DDBJ whole genome shotgun (WGS) entry which is preliminary data.</text>
</comment>
<dbReference type="InterPro" id="IPR027417">
    <property type="entry name" value="P-loop_NTPase"/>
</dbReference>
<evidence type="ECO:0000313" key="4">
    <source>
        <dbReference type="Proteomes" id="UP000623250"/>
    </source>
</evidence>
<accession>A0A8I1GJK6</accession>
<keyword evidence="1" id="KW-0472">Membrane</keyword>
<feature type="transmembrane region" description="Helical" evidence="1">
    <location>
        <begin position="42"/>
        <end position="63"/>
    </location>
</feature>
<reference evidence="3 4" key="1">
    <citation type="submission" date="2020-12" db="EMBL/GenBank/DDBJ databases">
        <title>Revised draft genomes of Rhodomicrobium vannielii ATCC 17100 and Rhodomicrobium udaipurense JA643.</title>
        <authorList>
            <person name="Conners E.M."/>
            <person name="Davenport E.J."/>
            <person name="Bose A."/>
        </authorList>
    </citation>
    <scope>NUCLEOTIDE SEQUENCE [LARGE SCALE GENOMIC DNA]</scope>
    <source>
        <strain evidence="3 4">JA643</strain>
    </source>
</reference>
<dbReference type="Gene3D" id="3.40.50.300">
    <property type="entry name" value="P-loop containing nucleotide triphosphate hydrolases"/>
    <property type="match status" value="1"/>
</dbReference>
<evidence type="ECO:0000256" key="1">
    <source>
        <dbReference type="SAM" id="Phobius"/>
    </source>
</evidence>
<dbReference type="GO" id="GO:0002098">
    <property type="term" value="P:tRNA wobble uridine modification"/>
    <property type="evidence" value="ECO:0007669"/>
    <property type="project" value="TreeGrafter"/>
</dbReference>